<dbReference type="Proteomes" id="UP001144280">
    <property type="component" value="Unassembled WGS sequence"/>
</dbReference>
<evidence type="ECO:0000313" key="3">
    <source>
        <dbReference type="Proteomes" id="UP001144280"/>
    </source>
</evidence>
<keyword evidence="3" id="KW-1185">Reference proteome</keyword>
<feature type="region of interest" description="Disordered" evidence="1">
    <location>
        <begin position="1"/>
        <end position="63"/>
    </location>
</feature>
<sequence>MILLRKKVPQHSRKTVCQRPGQGLSLKAHLARGDINAARKAPETETDDEHETGGGPGEEIQSD</sequence>
<dbReference type="EMBL" id="BSDI01000009">
    <property type="protein sequence ID" value="GLH97112.1"/>
    <property type="molecule type" value="Genomic_DNA"/>
</dbReference>
<gene>
    <name evidence="2" type="ORF">Pa4123_23870</name>
</gene>
<comment type="caution">
    <text evidence="2">The sequence shown here is derived from an EMBL/GenBank/DDBJ whole genome shotgun (WGS) entry which is preliminary data.</text>
</comment>
<reference evidence="2" key="1">
    <citation type="submission" date="2022-12" db="EMBL/GenBank/DDBJ databases">
        <title>New Phytohabitans aurantiacus sp. RD004123 nov., an actinomycete isolated from soil.</title>
        <authorList>
            <person name="Triningsih D.W."/>
            <person name="Harunari E."/>
            <person name="Igarashi Y."/>
        </authorList>
    </citation>
    <scope>NUCLEOTIDE SEQUENCE</scope>
    <source>
        <strain evidence="2">RD004123</strain>
    </source>
</reference>
<accession>A0ABQ5QS90</accession>
<evidence type="ECO:0000313" key="2">
    <source>
        <dbReference type="EMBL" id="GLH97112.1"/>
    </source>
</evidence>
<protein>
    <submittedName>
        <fullName evidence="2">Uncharacterized protein</fullName>
    </submittedName>
</protein>
<feature type="compositionally biased region" description="Basic residues" evidence="1">
    <location>
        <begin position="1"/>
        <end position="16"/>
    </location>
</feature>
<proteinExistence type="predicted"/>
<organism evidence="2 3">
    <name type="scientific">Phytohabitans aurantiacus</name>
    <dbReference type="NCBI Taxonomy" id="3016789"/>
    <lineage>
        <taxon>Bacteria</taxon>
        <taxon>Bacillati</taxon>
        <taxon>Actinomycetota</taxon>
        <taxon>Actinomycetes</taxon>
        <taxon>Micromonosporales</taxon>
        <taxon>Micromonosporaceae</taxon>
    </lineage>
</organism>
<name>A0ABQ5QS90_9ACTN</name>
<evidence type="ECO:0000256" key="1">
    <source>
        <dbReference type="SAM" id="MobiDB-lite"/>
    </source>
</evidence>